<feature type="binding site" evidence="3">
    <location>
        <position position="37"/>
    </location>
    <ligand>
        <name>NAD(+)</name>
        <dbReference type="ChEBI" id="CHEBI:57540"/>
    </ligand>
</feature>
<dbReference type="InterPro" id="IPR006108">
    <property type="entry name" value="3HC_DH_C"/>
</dbReference>
<dbReference type="SUPFAM" id="SSF48179">
    <property type="entry name" value="6-phosphogluconate dehydrogenase C-terminal domain-like"/>
    <property type="match status" value="1"/>
</dbReference>
<dbReference type="PIRSF" id="PIRSF000105">
    <property type="entry name" value="HCDH"/>
    <property type="match status" value="1"/>
</dbReference>
<proteinExistence type="predicted"/>
<feature type="binding site" evidence="3">
    <location>
        <position position="102"/>
    </location>
    <ligand>
        <name>NAD(+)</name>
        <dbReference type="ChEBI" id="CHEBI:57540"/>
    </ligand>
</feature>
<keyword evidence="7" id="KW-1185">Reference proteome</keyword>
<dbReference type="RefSeq" id="WP_419186283.1">
    <property type="nucleotide sequence ID" value="NZ_CP036290.1"/>
</dbReference>
<dbReference type="PANTHER" id="PTHR48075">
    <property type="entry name" value="3-HYDROXYACYL-COA DEHYDROGENASE FAMILY PROTEIN"/>
    <property type="match status" value="1"/>
</dbReference>
<dbReference type="InterPro" id="IPR006176">
    <property type="entry name" value="3-OHacyl-CoA_DH_NAD-bd"/>
</dbReference>
<dbReference type="AlphaFoldDB" id="A0A518CWN1"/>
<feature type="binding site" evidence="3">
    <location>
        <begin position="14"/>
        <end position="19"/>
    </location>
    <ligand>
        <name>NAD(+)</name>
        <dbReference type="ChEBI" id="CHEBI:57540"/>
    </ligand>
</feature>
<keyword evidence="1 6" id="KW-0560">Oxidoreductase</keyword>
<dbReference type="GO" id="GO:0070403">
    <property type="term" value="F:NAD+ binding"/>
    <property type="evidence" value="ECO:0007669"/>
    <property type="project" value="InterPro"/>
</dbReference>
<keyword evidence="3" id="KW-0520">NAD</keyword>
<dbReference type="Proteomes" id="UP000319342">
    <property type="component" value="Chromosome"/>
</dbReference>
<dbReference type="GO" id="GO:0006631">
    <property type="term" value="P:fatty acid metabolic process"/>
    <property type="evidence" value="ECO:0007669"/>
    <property type="project" value="InterPro"/>
</dbReference>
<sequence length="287" mass="30535">MNHIDTIDTAIVLGAGTMGAGIAQVLAMSGIEARLVDVNADALERAQGRIRAALDKGVEKGKVTQVARDEALGLLHVRTDLAEACHGANALIEAVPERMELKTKLLALAAEHLPSSALIASNTSSLSLTAIADAVPHPERVTGMHFFNPVHLMKLVEVVRADQSSDAAVEATTALAIRLGKDPIVVKDRPGFASSRLGIAIGMEAIRMVEEEVASPEDIDKAMTLGYGFPMGPLRLTDLVGLDVRLSIAQYLTERLGPRFQPPQLLANMVARGELGKKSGKGFYSYD</sequence>
<dbReference type="PANTHER" id="PTHR48075:SF5">
    <property type="entry name" value="3-HYDROXYBUTYRYL-COA DEHYDROGENASE"/>
    <property type="match status" value="1"/>
</dbReference>
<protein>
    <submittedName>
        <fullName evidence="6">Putative 3-hydroxybutyryl-CoA dehydrogenase</fullName>
        <ecNumber evidence="6">1.1.1.157</ecNumber>
    </submittedName>
</protein>
<dbReference type="Pfam" id="PF02737">
    <property type="entry name" value="3HCDH_N"/>
    <property type="match status" value="1"/>
</dbReference>
<feature type="binding site" evidence="3">
    <location>
        <position position="148"/>
    </location>
    <ligand>
        <name>NAD(+)</name>
        <dbReference type="ChEBI" id="CHEBI:57540"/>
    </ligand>
</feature>
<evidence type="ECO:0000313" key="6">
    <source>
        <dbReference type="EMBL" id="QDU83641.1"/>
    </source>
</evidence>
<dbReference type="SUPFAM" id="SSF51735">
    <property type="entry name" value="NAD(P)-binding Rossmann-fold domains"/>
    <property type="match status" value="1"/>
</dbReference>
<dbReference type="EC" id="1.1.1.157" evidence="6"/>
<reference evidence="6 7" key="1">
    <citation type="submission" date="2019-02" db="EMBL/GenBank/DDBJ databases">
        <title>Deep-cultivation of Planctomycetes and their phenomic and genomic characterization uncovers novel biology.</title>
        <authorList>
            <person name="Wiegand S."/>
            <person name="Jogler M."/>
            <person name="Boedeker C."/>
            <person name="Pinto D."/>
            <person name="Vollmers J."/>
            <person name="Rivas-Marin E."/>
            <person name="Kohn T."/>
            <person name="Peeters S.H."/>
            <person name="Heuer A."/>
            <person name="Rast P."/>
            <person name="Oberbeckmann S."/>
            <person name="Bunk B."/>
            <person name="Jeske O."/>
            <person name="Meyerdierks A."/>
            <person name="Storesund J.E."/>
            <person name="Kallscheuer N."/>
            <person name="Luecker S."/>
            <person name="Lage O.M."/>
            <person name="Pohl T."/>
            <person name="Merkel B.J."/>
            <person name="Hornburger P."/>
            <person name="Mueller R.-W."/>
            <person name="Bruemmer F."/>
            <person name="Labrenz M."/>
            <person name="Spormann A.M."/>
            <person name="Op den Camp H."/>
            <person name="Overmann J."/>
            <person name="Amann R."/>
            <person name="Jetten M.S.M."/>
            <person name="Mascher T."/>
            <person name="Medema M.H."/>
            <person name="Devos D.P."/>
            <person name="Kaster A.-K."/>
            <person name="Ovreas L."/>
            <person name="Rohde M."/>
            <person name="Galperin M.Y."/>
            <person name="Jogler C."/>
        </authorList>
    </citation>
    <scope>NUCLEOTIDE SEQUENCE [LARGE SCALE GENOMIC DNA]</scope>
    <source>
        <strain evidence="6 7">Pla163</strain>
    </source>
</reference>
<gene>
    <name evidence="6" type="primary">mmgB_1</name>
    <name evidence="6" type="ORF">Pla163_07400</name>
</gene>
<feature type="domain" description="3-hydroxyacyl-CoA dehydrogenase NAD binding" evidence="5">
    <location>
        <begin position="11"/>
        <end position="188"/>
    </location>
</feature>
<dbReference type="GO" id="GO:0008691">
    <property type="term" value="F:3-hydroxybutyryl-CoA dehydrogenase activity"/>
    <property type="evidence" value="ECO:0007669"/>
    <property type="project" value="UniProtKB-EC"/>
</dbReference>
<dbReference type="FunFam" id="3.40.50.720:FF:000009">
    <property type="entry name" value="Fatty oxidation complex, alpha subunit"/>
    <property type="match status" value="1"/>
</dbReference>
<evidence type="ECO:0000256" key="1">
    <source>
        <dbReference type="ARBA" id="ARBA00023002"/>
    </source>
</evidence>
<dbReference type="InterPro" id="IPR013328">
    <property type="entry name" value="6PGD_dom2"/>
</dbReference>
<dbReference type="EMBL" id="CP036290">
    <property type="protein sequence ID" value="QDU83641.1"/>
    <property type="molecule type" value="Genomic_DNA"/>
</dbReference>
<dbReference type="Gene3D" id="3.40.50.720">
    <property type="entry name" value="NAD(P)-binding Rossmann-like Domain"/>
    <property type="match status" value="1"/>
</dbReference>
<feature type="binding site" evidence="3">
    <location>
        <position position="124"/>
    </location>
    <ligand>
        <name>NAD(+)</name>
        <dbReference type="ChEBI" id="CHEBI:57540"/>
    </ligand>
</feature>
<dbReference type="Pfam" id="PF00725">
    <property type="entry name" value="3HCDH"/>
    <property type="match status" value="1"/>
</dbReference>
<accession>A0A518CWN1</accession>
<feature type="binding site" evidence="3">
    <location>
        <position position="97"/>
    </location>
    <ligand>
        <name>NAD(+)</name>
        <dbReference type="ChEBI" id="CHEBI:57540"/>
    </ligand>
</feature>
<feature type="domain" description="3-hydroxyacyl-CoA dehydrogenase C-terminal" evidence="4">
    <location>
        <begin position="191"/>
        <end position="286"/>
    </location>
</feature>
<dbReference type="InterPro" id="IPR008927">
    <property type="entry name" value="6-PGluconate_DH-like_C_sf"/>
</dbReference>
<dbReference type="InterPro" id="IPR036291">
    <property type="entry name" value="NAD(P)-bd_dom_sf"/>
</dbReference>
<name>A0A518CWN1_9BACT</name>
<dbReference type="InterPro" id="IPR022694">
    <property type="entry name" value="3-OHacyl-CoA_DH"/>
</dbReference>
<evidence type="ECO:0000256" key="3">
    <source>
        <dbReference type="PIRSR" id="PIRSR000105-2"/>
    </source>
</evidence>
<evidence type="ECO:0000259" key="5">
    <source>
        <dbReference type="Pfam" id="PF02737"/>
    </source>
</evidence>
<evidence type="ECO:0000256" key="2">
    <source>
        <dbReference type="PIRSR" id="PIRSR000105-1"/>
    </source>
</evidence>
<dbReference type="Gene3D" id="1.10.1040.10">
    <property type="entry name" value="N-(1-d-carboxylethyl)-l-norvaline Dehydrogenase, domain 2"/>
    <property type="match status" value="1"/>
</dbReference>
<evidence type="ECO:0000313" key="7">
    <source>
        <dbReference type="Proteomes" id="UP000319342"/>
    </source>
</evidence>
<organism evidence="6 7">
    <name type="scientific">Rohdeia mirabilis</name>
    <dbReference type="NCBI Taxonomy" id="2528008"/>
    <lineage>
        <taxon>Bacteria</taxon>
        <taxon>Pseudomonadati</taxon>
        <taxon>Planctomycetota</taxon>
        <taxon>Planctomycetia</taxon>
        <taxon>Planctomycetia incertae sedis</taxon>
        <taxon>Rohdeia</taxon>
    </lineage>
</organism>
<evidence type="ECO:0000259" key="4">
    <source>
        <dbReference type="Pfam" id="PF00725"/>
    </source>
</evidence>
<feature type="binding site" evidence="3">
    <location>
        <position position="278"/>
    </location>
    <ligand>
        <name>NAD(+)</name>
        <dbReference type="ChEBI" id="CHEBI:57540"/>
    </ligand>
</feature>
<feature type="site" description="Important for catalytic activity" evidence="2">
    <location>
        <position position="145"/>
    </location>
</feature>